<name>A0ABN1FX81_9BACI</name>
<evidence type="ECO:0000256" key="2">
    <source>
        <dbReference type="SAM" id="SignalP"/>
    </source>
</evidence>
<comment type="caution">
    <text evidence="4">The sequence shown here is derived from an EMBL/GenBank/DDBJ whole genome shotgun (WGS) entry which is preliminary data.</text>
</comment>
<protein>
    <submittedName>
        <fullName evidence="4">DUF4430 domain-containing protein</fullName>
    </submittedName>
</protein>
<evidence type="ECO:0000313" key="4">
    <source>
        <dbReference type="EMBL" id="GAA0599639.1"/>
    </source>
</evidence>
<feature type="signal peptide" evidence="2">
    <location>
        <begin position="1"/>
        <end position="26"/>
    </location>
</feature>
<keyword evidence="2" id="KW-0732">Signal</keyword>
<feature type="chain" id="PRO_5046650125" evidence="2">
    <location>
        <begin position="27"/>
        <end position="143"/>
    </location>
</feature>
<keyword evidence="5" id="KW-1185">Reference proteome</keyword>
<sequence>MQKFFLRFITLLMVIGLLVSCGTSEDQSTEQNNQNAESTESNDASEQNEETVTITLSKNKGEKQLDKKEIEIEEGSTLMSVMEDNFKVETSHNGGFITSIEGISQDKGKTAWLFTVNGEQAKVGAKELELSPGDQITFDLHAF</sequence>
<accession>A0ABN1FX81</accession>
<feature type="region of interest" description="Disordered" evidence="1">
    <location>
        <begin position="25"/>
        <end position="60"/>
    </location>
</feature>
<evidence type="ECO:0000256" key="1">
    <source>
        <dbReference type="SAM" id="MobiDB-lite"/>
    </source>
</evidence>
<evidence type="ECO:0000313" key="5">
    <source>
        <dbReference type="Proteomes" id="UP001500866"/>
    </source>
</evidence>
<dbReference type="RefSeq" id="WP_343811725.1">
    <property type="nucleotide sequence ID" value="NZ_BAAADS010000010.1"/>
</dbReference>
<dbReference type="PROSITE" id="PS51257">
    <property type="entry name" value="PROKAR_LIPOPROTEIN"/>
    <property type="match status" value="1"/>
</dbReference>
<dbReference type="Gene3D" id="2.170.130.30">
    <property type="match status" value="1"/>
</dbReference>
<feature type="compositionally biased region" description="Polar residues" evidence="1">
    <location>
        <begin position="25"/>
        <end position="58"/>
    </location>
</feature>
<dbReference type="InterPro" id="IPR027954">
    <property type="entry name" value="Transcobalamin-like_C"/>
</dbReference>
<proteinExistence type="predicted"/>
<organism evidence="4 5">
    <name type="scientific">Virgibacillus siamensis</name>
    <dbReference type="NCBI Taxonomy" id="480071"/>
    <lineage>
        <taxon>Bacteria</taxon>
        <taxon>Bacillati</taxon>
        <taxon>Bacillota</taxon>
        <taxon>Bacilli</taxon>
        <taxon>Bacillales</taxon>
        <taxon>Bacillaceae</taxon>
        <taxon>Virgibacillus</taxon>
    </lineage>
</organism>
<feature type="domain" description="Transcobalamin-like C-terminal" evidence="3">
    <location>
        <begin position="75"/>
        <end position="141"/>
    </location>
</feature>
<dbReference type="Proteomes" id="UP001500866">
    <property type="component" value="Unassembled WGS sequence"/>
</dbReference>
<dbReference type="EMBL" id="BAAADS010000010">
    <property type="protein sequence ID" value="GAA0599639.1"/>
    <property type="molecule type" value="Genomic_DNA"/>
</dbReference>
<evidence type="ECO:0000259" key="3">
    <source>
        <dbReference type="Pfam" id="PF14478"/>
    </source>
</evidence>
<gene>
    <name evidence="4" type="ORF">GCM10009001_14940</name>
</gene>
<dbReference type="Pfam" id="PF14478">
    <property type="entry name" value="DUF4430"/>
    <property type="match status" value="1"/>
</dbReference>
<reference evidence="4 5" key="1">
    <citation type="journal article" date="2019" name="Int. J. Syst. Evol. Microbiol.">
        <title>The Global Catalogue of Microorganisms (GCM) 10K type strain sequencing project: providing services to taxonomists for standard genome sequencing and annotation.</title>
        <authorList>
            <consortium name="The Broad Institute Genomics Platform"/>
            <consortium name="The Broad Institute Genome Sequencing Center for Infectious Disease"/>
            <person name="Wu L."/>
            <person name="Ma J."/>
        </authorList>
    </citation>
    <scope>NUCLEOTIDE SEQUENCE [LARGE SCALE GENOMIC DNA]</scope>
    <source>
        <strain evidence="4 5">JCM 15395</strain>
    </source>
</reference>